<feature type="compositionally biased region" description="Low complexity" evidence="2">
    <location>
        <begin position="691"/>
        <end position="703"/>
    </location>
</feature>
<organism evidence="3">
    <name type="scientific">Cladocopium goreaui</name>
    <dbReference type="NCBI Taxonomy" id="2562237"/>
    <lineage>
        <taxon>Eukaryota</taxon>
        <taxon>Sar</taxon>
        <taxon>Alveolata</taxon>
        <taxon>Dinophyceae</taxon>
        <taxon>Suessiales</taxon>
        <taxon>Symbiodiniaceae</taxon>
        <taxon>Cladocopium</taxon>
    </lineage>
</organism>
<dbReference type="Proteomes" id="UP001152797">
    <property type="component" value="Unassembled WGS sequence"/>
</dbReference>
<evidence type="ECO:0000313" key="4">
    <source>
        <dbReference type="EMBL" id="CAL1167245.1"/>
    </source>
</evidence>
<dbReference type="AlphaFoldDB" id="A0A9P1GHH7"/>
<evidence type="ECO:0000256" key="2">
    <source>
        <dbReference type="SAM" id="MobiDB-lite"/>
    </source>
</evidence>
<dbReference type="EMBL" id="CAMXCT010006068">
    <property type="protein sequence ID" value="CAI4013870.1"/>
    <property type="molecule type" value="Genomic_DNA"/>
</dbReference>
<keyword evidence="5" id="KW-1185">Reference proteome</keyword>
<comment type="caution">
    <text evidence="3">The sequence shown here is derived from an EMBL/GenBank/DDBJ whole genome shotgun (WGS) entry which is preliminary data.</text>
</comment>
<protein>
    <submittedName>
        <fullName evidence="3">Uncharacterized protein</fullName>
    </submittedName>
</protein>
<reference evidence="3" key="1">
    <citation type="submission" date="2022-10" db="EMBL/GenBank/DDBJ databases">
        <authorList>
            <person name="Chen Y."/>
            <person name="Dougan E. K."/>
            <person name="Chan C."/>
            <person name="Rhodes N."/>
            <person name="Thang M."/>
        </authorList>
    </citation>
    <scope>NUCLEOTIDE SEQUENCE</scope>
</reference>
<feature type="compositionally biased region" description="Low complexity" evidence="2">
    <location>
        <begin position="563"/>
        <end position="573"/>
    </location>
</feature>
<name>A0A9P1GHH7_9DINO</name>
<feature type="compositionally biased region" description="Basic residues" evidence="2">
    <location>
        <begin position="673"/>
        <end position="687"/>
    </location>
</feature>
<gene>
    <name evidence="3" type="ORF">C1SCF055_LOCUS38811</name>
</gene>
<dbReference type="EMBL" id="CAMXCT020006068">
    <property type="protein sequence ID" value="CAL1167245.1"/>
    <property type="molecule type" value="Genomic_DNA"/>
</dbReference>
<sequence length="778" mass="87926">MSNKVRLMKQQEDEFGYGGIAEPPAVGRHMQKSLVLQPSARQIADLRHRIEKKTKKQNKLKAEQEGVQHRLKSLEQALQAVERGERTDKIHALDQNALETIEEAKGLARQAAIAPLLERMKRERGLESPEPIEMPENMVAEKEYLEQTLAEVEREIEGIDNLRVDWEGQRQAARKTVQYIEDEAEKRLSLFSAKRRRSYLGPMQVEPPLLMPMPPFLVEKAPNIKAGLRRRCREMQEEMEPLMKLLPKYLALAKNAEKTAKELCEQREEFVRHIRSLKPKFLKDVRWGIASMEYAESTKQRRLGRSGGARKMGNQDINAKLEEEQMMKEVENAWDAEEARLLEGHEALHHRAGFFSVIAAELEEDRGDPEHPMIFKREFNKLEEAVQKNRWAFEDKMALEALHEEQEGEEERGDEDFELNLPEDEAEPAYVENFLAMEEDESLFLEKAIAAYRIHDEQVLASFIEEGIEVEKQALEERKKEVEDKQVKRDIYISLLRERRNSMAQAMVSPQDSAVTVGPWDRPLLDSLWTIQGLRLGQVFCQRSNPVSRTASKDTLVEEESPSGRGPSLLRLSSDGHRNKLSLPSGSPKSSRRVQTMPRLTSQGSANGEGEASSRPSSASSRDSSPSEAGDAISKTTSELGTSGTLRSLQRPRRELGRANTSVESRAGSKSTEKKRSKGKGGKKRSERRASTSSAAASQGSRSPFHTRPDAQEDTGASESDVDPQAQGSEHLQQFLKLDRKSSRLEAKVREATEQLSQMRSEVLGGGMESLGKLIQDP</sequence>
<reference evidence="4" key="2">
    <citation type="submission" date="2024-04" db="EMBL/GenBank/DDBJ databases">
        <authorList>
            <person name="Chen Y."/>
            <person name="Shah S."/>
            <person name="Dougan E. K."/>
            <person name="Thang M."/>
            <person name="Chan C."/>
        </authorList>
    </citation>
    <scope>NUCLEOTIDE SEQUENCE [LARGE SCALE GENOMIC DNA]</scope>
</reference>
<keyword evidence="1" id="KW-0175">Coiled coil</keyword>
<proteinExistence type="predicted"/>
<feature type="coiled-coil region" evidence="1">
    <location>
        <begin position="43"/>
        <end position="77"/>
    </location>
</feature>
<dbReference type="OrthoDB" id="10266809at2759"/>
<feature type="coiled-coil region" evidence="1">
    <location>
        <begin position="142"/>
        <end position="169"/>
    </location>
</feature>
<evidence type="ECO:0000256" key="1">
    <source>
        <dbReference type="SAM" id="Coils"/>
    </source>
</evidence>
<feature type="compositionally biased region" description="Low complexity" evidence="2">
    <location>
        <begin position="608"/>
        <end position="631"/>
    </location>
</feature>
<evidence type="ECO:0000313" key="3">
    <source>
        <dbReference type="EMBL" id="CAI4013870.1"/>
    </source>
</evidence>
<feature type="compositionally biased region" description="Basic and acidic residues" evidence="2">
    <location>
        <begin position="737"/>
        <end position="753"/>
    </location>
</feature>
<feature type="compositionally biased region" description="Polar residues" evidence="2">
    <location>
        <begin position="634"/>
        <end position="648"/>
    </location>
</feature>
<accession>A0A9P1GHH7</accession>
<feature type="region of interest" description="Disordered" evidence="2">
    <location>
        <begin position="547"/>
        <end position="778"/>
    </location>
</feature>
<dbReference type="EMBL" id="CAMXCT030006068">
    <property type="protein sequence ID" value="CAL4801182.1"/>
    <property type="molecule type" value="Genomic_DNA"/>
</dbReference>
<evidence type="ECO:0000313" key="5">
    <source>
        <dbReference type="Proteomes" id="UP001152797"/>
    </source>
</evidence>